<dbReference type="CDD" id="cd03363">
    <property type="entry name" value="TOPRIM_TopoIA_TopoI"/>
    <property type="match status" value="1"/>
</dbReference>
<evidence type="ECO:0000313" key="12">
    <source>
        <dbReference type="EMBL" id="THJ75893.1"/>
    </source>
</evidence>
<dbReference type="InterPro" id="IPR023405">
    <property type="entry name" value="Topo_IA_core_domain"/>
</dbReference>
<dbReference type="InterPro" id="IPR003601">
    <property type="entry name" value="Topo_IA_2"/>
</dbReference>
<dbReference type="SUPFAM" id="SSF56712">
    <property type="entry name" value="Prokaryotic type I DNA topoisomerase"/>
    <property type="match status" value="1"/>
</dbReference>
<evidence type="ECO:0000313" key="13">
    <source>
        <dbReference type="Proteomes" id="UP000305282"/>
    </source>
</evidence>
<dbReference type="SMART" id="SM00493">
    <property type="entry name" value="TOPRIM"/>
    <property type="match status" value="1"/>
</dbReference>
<dbReference type="GO" id="GO:0006265">
    <property type="term" value="P:DNA topological change"/>
    <property type="evidence" value="ECO:0007669"/>
    <property type="project" value="UniProtKB-UniRule"/>
</dbReference>
<evidence type="ECO:0000256" key="7">
    <source>
        <dbReference type="ARBA" id="ARBA00023235"/>
    </source>
</evidence>
<dbReference type="Pfam" id="PF13368">
    <property type="entry name" value="Toprim_C_rpt"/>
    <property type="match status" value="4"/>
</dbReference>
<dbReference type="AlphaFoldDB" id="A0A4S5EUA6"/>
<dbReference type="Pfam" id="PF01131">
    <property type="entry name" value="Topoisom_bac"/>
    <property type="match status" value="1"/>
</dbReference>
<dbReference type="RefSeq" id="WP_136446785.1">
    <property type="nucleotide sequence ID" value="NZ_SSXH01000032.1"/>
</dbReference>
<sequence length="1084" mass="114601">MRPRTKTTTPTTARSSAPVAEPGEPTRTGPTPSPDASVDASAASAEVPTRRTSGRAATSRAATGGTTAGRPTTGSSGSAGAAPKPTPGTGMRLVIVESPAKAKTIAGYLGPGWQVESSIGHIRDLPRSAADVPAAHKGKPWARLGVDVDNDFEPLYVVTPDKRLQVSKLKALVKDATELYLATDEDREGEAIAWHLLQTLKPTVPVKRMVFHEITPQAIRRAVDNPREIDENLVNAQETRRILDRLYGYEVSPVLWKKVMPKLSAGRVQSVATRVLVERERARMRFRSAEYWNIEGLFGATVARQNWPAGTDGADAGGAGSGVERTPLPATLVALDGNRIATGRDFAPTGELTTSGVTRLDQAGAGALRDRLADAAFAVRSVETKPYRRSPYPPFMTSTLQQEAGRKLRFSSQRTMQIAQRLYENGYITYMRTDSTNLSETALAAARSQAESLYGAEYVPARPRTYTKKVKNAQEAHEAIRPAGDHFRTPGEVRGELDLDSYRLYELIWQRTVASQMADARGTSATIRLGATSSAGENAEFSASGKVITFPGFLRAYVEGADDPDAELEDRERRLPDVRAGDPLEVRSLTPRGHATSPPARFTEASLVKTLEELGIGRPSTYASIIGTIQDRGYVWKKGSALVPSFIAFAVVGLLEDHFGRLVDYRFTATMEDDLDDIAAGTAASTDWLTRFYFGTGDGTGNGSDPGAAAGLKHLVSERLGEIDAREVNSIPLGEADDGTTVVVRVGRYGPYVQHGESRASVPDDQAPDELTVAHALELLAAPSGDRVLGVDPATGATITAKAGRFGPYVTTDTDPPRTSSLLRTMSLETLTLDDAVKLLMLPRNLGAGADGEEVTAQNGRYGPYVKKGAESRSLESEDQLFTVTLAEALALLAQPKARGRRAAVQTPPLRELGNDSVSGKPMVVREGRFGPYVTDGETNASLRKGDAVESITDERAAELLADRRARGPATPKRAARGTAKSTTAKSGTAKSTTAKSTTAKSTTAKSTTTKPAAAKSATAKTAAKSGTTKSSAAKSGSTKAGAAKGSAAKKAGEESAVTGSSAPDDGGGGGAAGATPGGTRRMG</sequence>
<evidence type="ECO:0000259" key="11">
    <source>
        <dbReference type="PROSITE" id="PS52039"/>
    </source>
</evidence>
<feature type="site" description="Interaction with DNA" evidence="8">
    <location>
        <position position="241"/>
    </location>
</feature>
<keyword evidence="4" id="KW-0460">Magnesium</keyword>
<feature type="site" description="Interaction with DNA" evidence="8">
    <location>
        <position position="632"/>
    </location>
</feature>
<dbReference type="EC" id="5.6.2.1" evidence="8"/>
<comment type="caution">
    <text evidence="12">The sequence shown here is derived from an EMBL/GenBank/DDBJ whole genome shotgun (WGS) entry which is preliminary data.</text>
</comment>
<dbReference type="InterPro" id="IPR013824">
    <property type="entry name" value="Topo_IA_cen_sub1"/>
</dbReference>
<feature type="compositionally biased region" description="Gly residues" evidence="9">
    <location>
        <begin position="1066"/>
        <end position="1077"/>
    </location>
</feature>
<feature type="active site" description="O-(5'-phospho-DNA)-tyrosine intermediate" evidence="8">
    <location>
        <position position="430"/>
    </location>
</feature>
<comment type="subunit">
    <text evidence="8">Monomer.</text>
</comment>
<dbReference type="EMBL" id="SSXH01000032">
    <property type="protein sequence ID" value="THJ75893.1"/>
    <property type="molecule type" value="Genomic_DNA"/>
</dbReference>
<feature type="site" description="Interaction with DNA" evidence="8">
    <location>
        <position position="249"/>
    </location>
</feature>
<dbReference type="SMART" id="SM00437">
    <property type="entry name" value="TOP1Ac"/>
    <property type="match status" value="1"/>
</dbReference>
<dbReference type="InterPro" id="IPR028612">
    <property type="entry name" value="Topoisom_1_IA"/>
</dbReference>
<dbReference type="Gene3D" id="1.10.460.10">
    <property type="entry name" value="Topoisomerase I, domain 2"/>
    <property type="match status" value="1"/>
</dbReference>
<feature type="compositionally biased region" description="Low complexity" evidence="9">
    <location>
        <begin position="978"/>
        <end position="1050"/>
    </location>
</feature>
<dbReference type="Gene3D" id="2.70.20.10">
    <property type="entry name" value="Topoisomerase I, domain 3"/>
    <property type="match status" value="1"/>
</dbReference>
<dbReference type="NCBIfam" id="TIGR01051">
    <property type="entry name" value="topA_bact"/>
    <property type="match status" value="1"/>
</dbReference>
<keyword evidence="5 8" id="KW-0799">Topoisomerase</keyword>
<keyword evidence="7 8" id="KW-0413">Isomerase</keyword>
<feature type="compositionally biased region" description="Low complexity" evidence="9">
    <location>
        <begin position="1"/>
        <end position="90"/>
    </location>
</feature>
<accession>A0A4S5EUA6</accession>
<feature type="site" description="Interaction with DNA" evidence="8">
    <location>
        <position position="244"/>
    </location>
</feature>
<dbReference type="InterPro" id="IPR000380">
    <property type="entry name" value="Topo_IA"/>
</dbReference>
<evidence type="ECO:0000256" key="8">
    <source>
        <dbReference type="HAMAP-Rule" id="MF_00952"/>
    </source>
</evidence>
<keyword evidence="6 8" id="KW-0238">DNA-binding</keyword>
<evidence type="ECO:0000256" key="6">
    <source>
        <dbReference type="ARBA" id="ARBA00023125"/>
    </source>
</evidence>
<dbReference type="GO" id="GO:0046872">
    <property type="term" value="F:metal ion binding"/>
    <property type="evidence" value="ECO:0007669"/>
    <property type="project" value="UniProtKB-KW"/>
</dbReference>
<dbReference type="InterPro" id="IPR023406">
    <property type="entry name" value="Topo_IA_AS"/>
</dbReference>
<comment type="similarity">
    <text evidence="2 8">Belongs to the type IA topoisomerase family.</text>
</comment>
<feature type="site" description="Interaction with DNA" evidence="8">
    <location>
        <position position="432"/>
    </location>
</feature>
<proteinExistence type="inferred from homology"/>
<protein>
    <recommendedName>
        <fullName evidence="8">DNA topoisomerase 1</fullName>
        <ecNumber evidence="8">5.6.2.1</ecNumber>
    </recommendedName>
    <alternativeName>
        <fullName evidence="8">DNA topoisomerase I</fullName>
    </alternativeName>
</protein>
<feature type="region of interest" description="Disordered" evidence="9">
    <location>
        <begin position="1"/>
        <end position="91"/>
    </location>
</feature>
<keyword evidence="3" id="KW-0479">Metal-binding</keyword>
<evidence type="ECO:0000256" key="1">
    <source>
        <dbReference type="ARBA" id="ARBA00000213"/>
    </source>
</evidence>
<organism evidence="12 13">
    <name type="scientific">Candidatus Frankia alpina</name>
    <dbReference type="NCBI Taxonomy" id="2699483"/>
    <lineage>
        <taxon>Bacteria</taxon>
        <taxon>Bacillati</taxon>
        <taxon>Actinomycetota</taxon>
        <taxon>Actinomycetes</taxon>
        <taxon>Frankiales</taxon>
        <taxon>Frankiaceae</taxon>
        <taxon>Frankia</taxon>
    </lineage>
</organism>
<dbReference type="InterPro" id="IPR005733">
    <property type="entry name" value="TopoI_bac-type"/>
</dbReference>
<feature type="site" description="Interaction with DNA" evidence="8">
    <location>
        <position position="121"/>
    </location>
</feature>
<feature type="site" description="Interaction with DNA" evidence="8">
    <location>
        <position position="256"/>
    </location>
</feature>
<keyword evidence="13" id="KW-1185">Reference proteome</keyword>
<dbReference type="GO" id="GO:0003917">
    <property type="term" value="F:DNA topoisomerase type I (single strand cut, ATP-independent) activity"/>
    <property type="evidence" value="ECO:0007669"/>
    <property type="project" value="UniProtKB-UniRule"/>
</dbReference>
<comment type="catalytic activity">
    <reaction evidence="1 8">
        <text>ATP-independent breakage of single-stranded DNA, followed by passage and rejoining.</text>
        <dbReference type="EC" id="5.6.2.1"/>
    </reaction>
</comment>
<dbReference type="CDD" id="cd00186">
    <property type="entry name" value="TOP1Ac"/>
    <property type="match status" value="1"/>
</dbReference>
<dbReference type="InterPro" id="IPR003602">
    <property type="entry name" value="Topo_IA_DNA-bd_dom"/>
</dbReference>
<feature type="region of interest" description="Disordered" evidence="9">
    <location>
        <begin position="901"/>
        <end position="923"/>
    </location>
</feature>
<dbReference type="Gene3D" id="1.10.290.10">
    <property type="entry name" value="Topoisomerase I, domain 4"/>
    <property type="match status" value="1"/>
</dbReference>
<dbReference type="PROSITE" id="PS50880">
    <property type="entry name" value="TOPRIM"/>
    <property type="match status" value="1"/>
</dbReference>
<dbReference type="OrthoDB" id="9804262at2"/>
<dbReference type="GO" id="GO:0003677">
    <property type="term" value="F:DNA binding"/>
    <property type="evidence" value="ECO:0007669"/>
    <property type="project" value="UniProtKB-KW"/>
</dbReference>
<dbReference type="Gene3D" id="3.40.50.140">
    <property type="match status" value="1"/>
</dbReference>
<dbReference type="InterPro" id="IPR013825">
    <property type="entry name" value="Topo_IA_cen_sub2"/>
</dbReference>
<feature type="domain" description="Toprim" evidence="10">
    <location>
        <begin position="91"/>
        <end position="215"/>
    </location>
</feature>
<dbReference type="PROSITE" id="PS52039">
    <property type="entry name" value="TOPO_IA_2"/>
    <property type="match status" value="1"/>
</dbReference>
<dbReference type="InterPro" id="IPR025589">
    <property type="entry name" value="Toprim_C_rpt"/>
</dbReference>
<evidence type="ECO:0000259" key="10">
    <source>
        <dbReference type="PROSITE" id="PS50880"/>
    </source>
</evidence>
<dbReference type="InterPro" id="IPR006171">
    <property type="entry name" value="TOPRIM_dom"/>
</dbReference>
<feature type="region of interest" description="Interaction with DNA" evidence="8">
    <location>
        <begin position="264"/>
        <end position="269"/>
    </location>
</feature>
<feature type="domain" description="Topo IA-type catalytic" evidence="11">
    <location>
        <begin position="230"/>
        <end position="700"/>
    </location>
</feature>
<dbReference type="HAMAP" id="MF_00952">
    <property type="entry name" value="Topoisom_1_prok"/>
    <property type="match status" value="1"/>
</dbReference>
<feature type="region of interest" description="Disordered" evidence="9">
    <location>
        <begin position="961"/>
        <end position="1084"/>
    </location>
</feature>
<dbReference type="PANTHER" id="PTHR42785">
    <property type="entry name" value="DNA TOPOISOMERASE, TYPE IA, CORE"/>
    <property type="match status" value="1"/>
</dbReference>
<evidence type="ECO:0000256" key="2">
    <source>
        <dbReference type="ARBA" id="ARBA00009446"/>
    </source>
</evidence>
<evidence type="ECO:0000256" key="3">
    <source>
        <dbReference type="ARBA" id="ARBA00022723"/>
    </source>
</evidence>
<dbReference type="InterPro" id="IPR013497">
    <property type="entry name" value="Topo_IA_cen"/>
</dbReference>
<dbReference type="InterPro" id="IPR013826">
    <property type="entry name" value="Topo_IA_cen_sub3"/>
</dbReference>
<feature type="site" description="Interaction with DNA" evidence="8">
    <location>
        <position position="240"/>
    </location>
</feature>
<gene>
    <name evidence="8 12" type="primary">topA</name>
    <name evidence="12" type="ORF">E7Y31_02810</name>
</gene>
<comment type="function">
    <text evidence="8">Releases the supercoiling and torsional tension of DNA, which is introduced during the DNA replication and transcription, by transiently cleaving and rejoining one strand of the DNA duplex. Introduces a single-strand break via transesterification at a target site in duplex DNA. The scissile phosphodiester is attacked by the catalytic tyrosine of the enzyme, resulting in the formation of a DNA-(5'-phosphotyrosyl)-enzyme intermediate and the expulsion of a 3'-OH DNA strand. The free DNA strand then undergoes passage around the unbroken strand, thus removing DNA supercoils. Finally, in the religation step, the DNA 3'-OH attacks the covalent intermediate to expel the active-site tyrosine and restore the DNA phosphodiester backbone.</text>
</comment>
<evidence type="ECO:0000256" key="9">
    <source>
        <dbReference type="SAM" id="MobiDB-lite"/>
    </source>
</evidence>
<dbReference type="SMART" id="SM00436">
    <property type="entry name" value="TOP1Bc"/>
    <property type="match status" value="1"/>
</dbReference>
<dbReference type="PRINTS" id="PR00417">
    <property type="entry name" value="PRTPISMRASEI"/>
</dbReference>
<dbReference type="Pfam" id="PF01751">
    <property type="entry name" value="Toprim"/>
    <property type="match status" value="1"/>
</dbReference>
<evidence type="ECO:0000256" key="4">
    <source>
        <dbReference type="ARBA" id="ARBA00022842"/>
    </source>
</evidence>
<reference evidence="12 13" key="1">
    <citation type="submission" date="2019-04" db="EMBL/GenBank/DDBJ databases">
        <title>Draft genome sequences for three unisolated Alnus-infective Frankia Sp+ strains, AgTrS, AiOr and AvVan, the first sequenced Frankia strains able to sporulate in-planta.</title>
        <authorList>
            <person name="Bethencourt L."/>
            <person name="Vautrin F."/>
            <person name="Taib N."/>
            <person name="Dubost A."/>
            <person name="Castro-Garcia L."/>
            <person name="Imbaud O."/>
            <person name="Abrouk D."/>
            <person name="Fournier P."/>
            <person name="Briolay J."/>
            <person name="Nguyen A."/>
            <person name="Normand P."/>
            <person name="Fernandez M.P."/>
            <person name="Brochier-Armanet C."/>
            <person name="Herrera-Belaroussi A."/>
        </authorList>
    </citation>
    <scope>NUCLEOTIDE SEQUENCE [LARGE SCALE GENOMIC DNA]</scope>
    <source>
        <strain evidence="12 13">AvVan</strain>
    </source>
</reference>
<evidence type="ECO:0000256" key="5">
    <source>
        <dbReference type="ARBA" id="ARBA00023029"/>
    </source>
</evidence>
<dbReference type="PANTHER" id="PTHR42785:SF1">
    <property type="entry name" value="DNA TOPOISOMERASE"/>
    <property type="match status" value="1"/>
</dbReference>
<dbReference type="Proteomes" id="UP000305282">
    <property type="component" value="Unassembled WGS sequence"/>
</dbReference>
<name>A0A4S5EUA6_9ACTN</name>
<dbReference type="PROSITE" id="PS00396">
    <property type="entry name" value="TOPO_IA_1"/>
    <property type="match status" value="1"/>
</dbReference>
<dbReference type="InterPro" id="IPR034149">
    <property type="entry name" value="TOPRIM_TopoI"/>
</dbReference>